<dbReference type="RefSeq" id="WP_214113311.1">
    <property type="nucleotide sequence ID" value="NZ_JAHCTB010000004.1"/>
</dbReference>
<proteinExistence type="predicted"/>
<comment type="caution">
    <text evidence="1">The sequence shown here is derived from an EMBL/GenBank/DDBJ whole genome shotgun (WGS) entry which is preliminary data.</text>
</comment>
<dbReference type="EMBL" id="JAHCTB010000004">
    <property type="protein sequence ID" value="MBT0608440.1"/>
    <property type="molecule type" value="Genomic_DNA"/>
</dbReference>
<evidence type="ECO:0000313" key="2">
    <source>
        <dbReference type="Proteomes" id="UP001297092"/>
    </source>
</evidence>
<dbReference type="InterPro" id="IPR027417">
    <property type="entry name" value="P-loop_NTPase"/>
</dbReference>
<keyword evidence="2" id="KW-1185">Reference proteome</keyword>
<name>A0ABS5S978_9FLAO</name>
<dbReference type="Proteomes" id="UP001297092">
    <property type="component" value="Unassembled WGS sequence"/>
</dbReference>
<organism evidence="1 2">
    <name type="scientific">Aequorivita echinoideorum</name>
    <dbReference type="NCBI Taxonomy" id="1549647"/>
    <lineage>
        <taxon>Bacteria</taxon>
        <taxon>Pseudomonadati</taxon>
        <taxon>Bacteroidota</taxon>
        <taxon>Flavobacteriia</taxon>
        <taxon>Flavobacteriales</taxon>
        <taxon>Flavobacteriaceae</taxon>
        <taxon>Aequorivita</taxon>
    </lineage>
</organism>
<accession>A0ABS5S978</accession>
<dbReference type="Gene3D" id="3.40.50.300">
    <property type="entry name" value="P-loop containing nucleotide triphosphate hydrolases"/>
    <property type="match status" value="1"/>
</dbReference>
<dbReference type="InterPro" id="IPR005331">
    <property type="entry name" value="Sulfotransferase"/>
</dbReference>
<evidence type="ECO:0000313" key="1">
    <source>
        <dbReference type="EMBL" id="MBT0608440.1"/>
    </source>
</evidence>
<dbReference type="Pfam" id="PF03567">
    <property type="entry name" value="Sulfotransfer_2"/>
    <property type="match status" value="1"/>
</dbReference>
<dbReference type="SUPFAM" id="SSF52540">
    <property type="entry name" value="P-loop containing nucleoside triphosphate hydrolases"/>
    <property type="match status" value="1"/>
</dbReference>
<protein>
    <submittedName>
        <fullName evidence="1">Sulfotransferase family 2 domain-containing protein</fullName>
    </submittedName>
</protein>
<gene>
    <name evidence="1" type="ORF">KIV10_09620</name>
</gene>
<reference evidence="1 2" key="1">
    <citation type="submission" date="2021-05" db="EMBL/GenBank/DDBJ databases">
        <title>Aequorivita echinoideorum JCM 30378 genome.</title>
        <authorList>
            <person name="Zhang H."/>
            <person name="Li C."/>
        </authorList>
    </citation>
    <scope>NUCLEOTIDE SEQUENCE [LARGE SCALE GENOMIC DNA]</scope>
    <source>
        <strain evidence="1 2">JCM30378</strain>
    </source>
</reference>
<sequence>MISHKHKCIFIHIPKTAGTSITNHYFYAKNLDWRVPNYDVLYGWCPKRNIHLQHATSRQLLELDLITEEIWKSYYKFTFVRNPYDRAYSDYLWMMTDRNVNGSFFEYLNKRGEFESTLKDNSSKYYRGDHLINQTDFFDFSGIMAMDYIARFEKINLAIRKINKRLNLSEPLTKHFQKNTNRSKYYADFYNEESRLWVYNKYKTDLELLKYRFDKKKSFKAKLASLLKH</sequence>